<dbReference type="InterPro" id="IPR004089">
    <property type="entry name" value="MCPsignal_dom"/>
</dbReference>
<reference evidence="7 8" key="1">
    <citation type="submission" date="2018-06" db="EMBL/GenBank/DDBJ databases">
        <authorList>
            <person name="Strepis N."/>
        </authorList>
    </citation>
    <scope>NUCLEOTIDE SEQUENCE [LARGE SCALE GENOMIC DNA]</scope>
    <source>
        <strain evidence="7">LUCI</strain>
    </source>
</reference>
<evidence type="ECO:0000259" key="5">
    <source>
        <dbReference type="PROSITE" id="PS50111"/>
    </source>
</evidence>
<dbReference type="GO" id="GO:0007165">
    <property type="term" value="P:signal transduction"/>
    <property type="evidence" value="ECO:0007669"/>
    <property type="project" value="UniProtKB-KW"/>
</dbReference>
<dbReference type="SMART" id="SM00304">
    <property type="entry name" value="HAMP"/>
    <property type="match status" value="1"/>
</dbReference>
<organism evidence="7 8">
    <name type="scientific">Lucifera butyrica</name>
    <dbReference type="NCBI Taxonomy" id="1351585"/>
    <lineage>
        <taxon>Bacteria</taxon>
        <taxon>Bacillati</taxon>
        <taxon>Bacillota</taxon>
        <taxon>Negativicutes</taxon>
        <taxon>Veillonellales</taxon>
        <taxon>Veillonellaceae</taxon>
        <taxon>Lucifera</taxon>
    </lineage>
</organism>
<feature type="domain" description="HAMP" evidence="6">
    <location>
        <begin position="215"/>
        <end position="268"/>
    </location>
</feature>
<dbReference type="InterPro" id="IPR003660">
    <property type="entry name" value="HAMP_dom"/>
</dbReference>
<accession>A0A498R9I4</accession>
<dbReference type="PROSITE" id="PS50111">
    <property type="entry name" value="CHEMOTAXIS_TRANSDUC_2"/>
    <property type="match status" value="1"/>
</dbReference>
<dbReference type="Pfam" id="PF00672">
    <property type="entry name" value="HAMP"/>
    <property type="match status" value="1"/>
</dbReference>
<sequence length="573" mass="62340">MQLFRNLKMGHKIVGLILIMAIFLGAVGFAGYYYTAKMSLSMDHLYTNNLLAVKWLNETRVYTRTVEALTISVLNPANLDTTRKKSDLADSKDYMSKADAAFNNYKQSRLSLQEQDIIPRFEIELKTYKEERQKALGLAEAGKKEDAYIYFVFDAKPHLDRLNKMLSQLADLNAQQAEAARRQGKTDAANAARFLIVVSLIAILLSLSLGIAFSRFTAKRLSLVANMLTEIARGNINPPELHIRANDEIGQIGRDLNSMTKSLRSLIRQVADSSDQVAASAEELTAGAGQSAKAANQVASSITDVAAGSEKQLRAVDSASHIINQITQSMERIAVNTQQVEGLSNKTASLASNGQSSVDTAVKQMQHIQTVVNDSANVVTQLGDRSKEIGTIVDTIANIAGQTDLLALNAAIEAARAGEQGRGFAVVAEEVRKLAEQSQNAAKQIADLIHEIQTDTEKAVTAMSKGTHEANVGKEVVDQAGISFNEIAALIEEIARQLQEISQEFQQVVAGHQQIAASMQNVETICRETADETQVVSASTQEQSAAMEQIATSSRNLTNLAEHLQSAIRQFHL</sequence>
<name>A0A498R9I4_9FIRM</name>
<evidence type="ECO:0000256" key="3">
    <source>
        <dbReference type="PROSITE-ProRule" id="PRU00284"/>
    </source>
</evidence>
<keyword evidence="8" id="KW-1185">Reference proteome</keyword>
<comment type="similarity">
    <text evidence="2">Belongs to the methyl-accepting chemotaxis (MCP) protein family.</text>
</comment>
<dbReference type="CDD" id="cd11386">
    <property type="entry name" value="MCP_signal"/>
    <property type="match status" value="1"/>
</dbReference>
<gene>
    <name evidence="7" type="ORF">LUCI_2920</name>
</gene>
<keyword evidence="1 3" id="KW-0807">Transducer</keyword>
<dbReference type="EMBL" id="UPPP01000078">
    <property type="protein sequence ID" value="VBB07655.1"/>
    <property type="molecule type" value="Genomic_DNA"/>
</dbReference>
<proteinExistence type="inferred from homology"/>
<feature type="transmembrane region" description="Helical" evidence="4">
    <location>
        <begin position="191"/>
        <end position="213"/>
    </location>
</feature>
<dbReference type="Pfam" id="PF12729">
    <property type="entry name" value="4HB_MCP_1"/>
    <property type="match status" value="1"/>
</dbReference>
<dbReference type="Pfam" id="PF00015">
    <property type="entry name" value="MCPsignal"/>
    <property type="match status" value="1"/>
</dbReference>
<dbReference type="PANTHER" id="PTHR32089">
    <property type="entry name" value="METHYL-ACCEPTING CHEMOTAXIS PROTEIN MCPB"/>
    <property type="match status" value="1"/>
</dbReference>
<keyword evidence="4" id="KW-1133">Transmembrane helix</keyword>
<evidence type="ECO:0000313" key="8">
    <source>
        <dbReference type="Proteomes" id="UP000277811"/>
    </source>
</evidence>
<keyword evidence="4" id="KW-0812">Transmembrane</keyword>
<feature type="domain" description="Methyl-accepting transducer" evidence="5">
    <location>
        <begin position="287"/>
        <end position="523"/>
    </location>
</feature>
<dbReference type="AlphaFoldDB" id="A0A498R9I4"/>
<protein>
    <submittedName>
        <fullName evidence="7">Four helix bundle sensory module for signal transduction</fullName>
    </submittedName>
</protein>
<keyword evidence="4" id="KW-0472">Membrane</keyword>
<dbReference type="CDD" id="cd06225">
    <property type="entry name" value="HAMP"/>
    <property type="match status" value="1"/>
</dbReference>
<dbReference type="SUPFAM" id="SSF58104">
    <property type="entry name" value="Methyl-accepting chemotaxis protein (MCP) signaling domain"/>
    <property type="match status" value="1"/>
</dbReference>
<evidence type="ECO:0000256" key="1">
    <source>
        <dbReference type="ARBA" id="ARBA00023224"/>
    </source>
</evidence>
<evidence type="ECO:0000313" key="7">
    <source>
        <dbReference type="EMBL" id="VBB07655.1"/>
    </source>
</evidence>
<dbReference type="GO" id="GO:0016020">
    <property type="term" value="C:membrane"/>
    <property type="evidence" value="ECO:0007669"/>
    <property type="project" value="InterPro"/>
</dbReference>
<dbReference type="Gene3D" id="1.10.287.950">
    <property type="entry name" value="Methyl-accepting chemotaxis protein"/>
    <property type="match status" value="1"/>
</dbReference>
<feature type="transmembrane region" description="Helical" evidence="4">
    <location>
        <begin position="13"/>
        <end position="34"/>
    </location>
</feature>
<evidence type="ECO:0000256" key="4">
    <source>
        <dbReference type="SAM" id="Phobius"/>
    </source>
</evidence>
<dbReference type="OrthoDB" id="136416at2"/>
<dbReference type="RefSeq" id="WP_122628589.1">
    <property type="nucleotide sequence ID" value="NZ_UPPP01000078.1"/>
</dbReference>
<dbReference type="PANTHER" id="PTHR32089:SF112">
    <property type="entry name" value="LYSOZYME-LIKE PROTEIN-RELATED"/>
    <property type="match status" value="1"/>
</dbReference>
<dbReference type="SMART" id="SM00283">
    <property type="entry name" value="MA"/>
    <property type="match status" value="1"/>
</dbReference>
<dbReference type="Proteomes" id="UP000277811">
    <property type="component" value="Unassembled WGS sequence"/>
</dbReference>
<dbReference type="InterPro" id="IPR024478">
    <property type="entry name" value="HlyB_4HB_MCP"/>
</dbReference>
<dbReference type="PROSITE" id="PS50885">
    <property type="entry name" value="HAMP"/>
    <property type="match status" value="1"/>
</dbReference>
<evidence type="ECO:0000256" key="2">
    <source>
        <dbReference type="ARBA" id="ARBA00029447"/>
    </source>
</evidence>
<evidence type="ECO:0000259" key="6">
    <source>
        <dbReference type="PROSITE" id="PS50885"/>
    </source>
</evidence>